<feature type="region of interest" description="Disordered" evidence="1">
    <location>
        <begin position="428"/>
        <end position="467"/>
    </location>
</feature>
<sequence length="687" mass="75732">MGMEMELDFGKTCTVGHSPKTVLLPSHRHHRSSIKKRNSNSSIKPVLRDDLLNLNEDFLEIDFSRFRSVSCKSVPSRPSGIEGKVELKRASVYRTSREIRRTKNMGTTERRKIEMRSSGMVEERKKIEISRGSDTTSCLSIVDSLCSSDEGSPRKRSSSVISLMSSEVSRNSPSVEVAESSQRDLKENVKFRCDEIVSRVNDGNGIREMEAVRPFPKSLTAKLQLPHSPSSLESGRASSKVRFSPIRKMFDPLVKSKSLRNPPVHAREYRELRTIEKVNKITDITSPPNDVSIAEKNCETETQAPKTNSANSAVTNSPIHLHGILKLGGKDNHEDPYFDFSVKGSEDVFLAKTWKGNDKSNSFNCVYTFHSLNSRKRSVGLGWESAEKYSTIVGQMQVSCYLHSELKNNGGFHNSLVMESVLHDIAQARRSTAQERSNSLPGIRSPQSSSSGSVGHGDFGSVDSIPLKSGDPHSDLEIAAVVIEVPCERRERFLYNGPDEKVTVVIQSGSHGRPESDSSGPGPGPGPSSLLERWRSGGGCDCGGWDMGCPLTVLGCLSGRPLEDQKIMERMNQRPLELYVQGSKDVTPALSITFMEEGHYSVDFHAQLSSLQAFSICVAMFHGAEVSASSGQNSRELSQCNSLKTLIEEEVKNLIEAVAEDKGILKKVQDVPTSYLLNPPFSPIARV</sequence>
<dbReference type="RefSeq" id="XP_031391744.1">
    <property type="nucleotide sequence ID" value="XM_031535884.1"/>
</dbReference>
<accession>A0A218XKH1</accession>
<feature type="compositionally biased region" description="Polar residues" evidence="1">
    <location>
        <begin position="429"/>
        <end position="438"/>
    </location>
</feature>
<dbReference type="Proteomes" id="UP000197138">
    <property type="component" value="Unassembled WGS sequence"/>
</dbReference>
<gene>
    <name evidence="5 6 7" type="primary">LOC116203909</name>
    <name evidence="2" type="ORF">CDL15_Pgr028105</name>
</gene>
<evidence type="ECO:0000313" key="5">
    <source>
        <dbReference type="RefSeq" id="XP_031391743.1"/>
    </source>
</evidence>
<reference evidence="5 6" key="4">
    <citation type="submission" date="2025-04" db="UniProtKB">
        <authorList>
            <consortium name="RefSeq"/>
        </authorList>
    </citation>
    <scope>IDENTIFICATION</scope>
    <source>
        <tissue evidence="5 6">Leaf</tissue>
    </source>
</reference>
<dbReference type="OrthoDB" id="1939710at2759"/>
<dbReference type="InterPro" id="IPR021916">
    <property type="entry name" value="DUF3527"/>
</dbReference>
<dbReference type="RefSeq" id="XP_031391743.1">
    <property type="nucleotide sequence ID" value="XM_031535883.1"/>
</dbReference>
<dbReference type="Pfam" id="PF12043">
    <property type="entry name" value="DUF3527"/>
    <property type="match status" value="2"/>
</dbReference>
<dbReference type="RefSeq" id="XP_031391745.1">
    <property type="nucleotide sequence ID" value="XM_031535885.1"/>
</dbReference>
<dbReference type="AlphaFoldDB" id="A0A218XKH1"/>
<keyword evidence="4" id="KW-1185">Reference proteome</keyword>
<feature type="region of interest" description="Disordered" evidence="1">
    <location>
        <begin position="145"/>
        <end position="181"/>
    </location>
</feature>
<evidence type="ECO:0000313" key="2">
    <source>
        <dbReference type="EMBL" id="OWM85318.1"/>
    </source>
</evidence>
<dbReference type="PANTHER" id="PTHR31390">
    <property type="entry name" value="EXPRESSED PROTEIN"/>
    <property type="match status" value="1"/>
</dbReference>
<reference evidence="4" key="3">
    <citation type="journal article" date="2020" name="Plant Biotechnol. J.">
        <title>The pomegranate (Punica granatum L.) draft genome dissects genetic divergence between soft- and hard-seeded cultivars.</title>
        <authorList>
            <person name="Luo X."/>
            <person name="Li H."/>
            <person name="Wu Z."/>
            <person name="Yao W."/>
            <person name="Zhao P."/>
            <person name="Cao D."/>
            <person name="Yu H."/>
            <person name="Li K."/>
            <person name="Poudel K."/>
            <person name="Zhao D."/>
            <person name="Zhang F."/>
            <person name="Xia X."/>
            <person name="Chen L."/>
            <person name="Wang Q."/>
            <person name="Jing D."/>
            <person name="Cao S."/>
        </authorList>
    </citation>
    <scope>NUCLEOTIDE SEQUENCE [LARGE SCALE GENOMIC DNA]</scope>
</reference>
<reference evidence="3" key="1">
    <citation type="journal article" date="2017" name="Plant J.">
        <title>The pomegranate (Punica granatum L.) genome and the genomics of punicalagin biosynthesis.</title>
        <authorList>
            <person name="Qin G."/>
            <person name="Xu C."/>
            <person name="Ming R."/>
            <person name="Tang H."/>
            <person name="Guyot R."/>
            <person name="Kramer E.M."/>
            <person name="Hu Y."/>
            <person name="Yi X."/>
            <person name="Qi Y."/>
            <person name="Xu X."/>
            <person name="Gao Z."/>
            <person name="Pan H."/>
            <person name="Jian J."/>
            <person name="Tian Y."/>
            <person name="Yue Z."/>
            <person name="Xu Y."/>
        </authorList>
    </citation>
    <scope>NUCLEOTIDE SEQUENCE [LARGE SCALE GENOMIC DNA]</scope>
    <source>
        <strain evidence="3">cv. Dabenzi</strain>
    </source>
</reference>
<evidence type="ECO:0000256" key="1">
    <source>
        <dbReference type="SAM" id="MobiDB-lite"/>
    </source>
</evidence>
<evidence type="ECO:0000313" key="7">
    <source>
        <dbReference type="RefSeq" id="XP_031391745.1"/>
    </source>
</evidence>
<evidence type="ECO:0000313" key="4">
    <source>
        <dbReference type="Proteomes" id="UP000515151"/>
    </source>
</evidence>
<proteinExistence type="predicted"/>
<feature type="region of interest" description="Disordered" evidence="1">
    <location>
        <begin position="509"/>
        <end position="532"/>
    </location>
</feature>
<feature type="compositionally biased region" description="Low complexity" evidence="1">
    <location>
        <begin position="439"/>
        <end position="453"/>
    </location>
</feature>
<reference evidence="2" key="2">
    <citation type="submission" date="2017-06" db="EMBL/GenBank/DDBJ databases">
        <title>The pomegranate genome and the genomics of punicalagin biosynthesis.</title>
        <authorList>
            <person name="Xu C."/>
        </authorList>
    </citation>
    <scope>NUCLEOTIDE SEQUENCE [LARGE SCALE GENOMIC DNA]</scope>
    <source>
        <tissue evidence="2">Fresh leaf</tissue>
    </source>
</reference>
<organism evidence="2 3">
    <name type="scientific">Punica granatum</name>
    <name type="common">Pomegranate</name>
    <dbReference type="NCBI Taxonomy" id="22663"/>
    <lineage>
        <taxon>Eukaryota</taxon>
        <taxon>Viridiplantae</taxon>
        <taxon>Streptophyta</taxon>
        <taxon>Embryophyta</taxon>
        <taxon>Tracheophyta</taxon>
        <taxon>Spermatophyta</taxon>
        <taxon>Magnoliopsida</taxon>
        <taxon>eudicotyledons</taxon>
        <taxon>Gunneridae</taxon>
        <taxon>Pentapetalae</taxon>
        <taxon>rosids</taxon>
        <taxon>malvids</taxon>
        <taxon>Myrtales</taxon>
        <taxon>Lythraceae</taxon>
        <taxon>Punica</taxon>
    </lineage>
</organism>
<evidence type="ECO:0000313" key="3">
    <source>
        <dbReference type="Proteomes" id="UP000197138"/>
    </source>
</evidence>
<dbReference type="EMBL" id="MTKT01001287">
    <property type="protein sequence ID" value="OWM85318.1"/>
    <property type="molecule type" value="Genomic_DNA"/>
</dbReference>
<protein>
    <submittedName>
        <fullName evidence="5 6">Uncharacterized protein LOC116203909</fullName>
    </submittedName>
</protein>
<evidence type="ECO:0000313" key="6">
    <source>
        <dbReference type="RefSeq" id="XP_031391744.1"/>
    </source>
</evidence>
<feature type="compositionally biased region" description="Low complexity" evidence="1">
    <location>
        <begin position="158"/>
        <end position="169"/>
    </location>
</feature>
<dbReference type="GeneID" id="116203909"/>
<name>A0A218XKH1_PUNGR</name>
<dbReference type="PANTHER" id="PTHR31390:SF0">
    <property type="entry name" value="DOMAIN PROTEIN, PUTATIVE (DUF3527)-RELATED"/>
    <property type="match status" value="1"/>
</dbReference>
<dbReference type="Proteomes" id="UP000515151">
    <property type="component" value="Chromosome 4"/>
</dbReference>